<evidence type="ECO:0000256" key="5">
    <source>
        <dbReference type="ARBA" id="ARBA00023242"/>
    </source>
</evidence>
<feature type="domain" description="WRKY" evidence="7">
    <location>
        <begin position="80"/>
        <end position="118"/>
    </location>
</feature>
<evidence type="ECO:0000256" key="1">
    <source>
        <dbReference type="ARBA" id="ARBA00004123"/>
    </source>
</evidence>
<comment type="subcellular location">
    <subcellularLocation>
        <location evidence="1">Nucleus</location>
    </subcellularLocation>
</comment>
<dbReference type="SMART" id="SM00774">
    <property type="entry name" value="WRKY"/>
    <property type="match status" value="1"/>
</dbReference>
<proteinExistence type="predicted"/>
<evidence type="ECO:0000256" key="3">
    <source>
        <dbReference type="ARBA" id="ARBA00023125"/>
    </source>
</evidence>
<dbReference type="Proteomes" id="UP000243459">
    <property type="component" value="Chromosome 4"/>
</dbReference>
<dbReference type="PANTHER" id="PTHR31221">
    <property type="entry name" value="WRKY TRANSCRIPTION FACTOR PROTEIN 1-RELATED"/>
    <property type="match status" value="1"/>
</dbReference>
<dbReference type="PROSITE" id="PS50811">
    <property type="entry name" value="WRKY"/>
    <property type="match status" value="1"/>
</dbReference>
<evidence type="ECO:0000259" key="7">
    <source>
        <dbReference type="PROSITE" id="PS50811"/>
    </source>
</evidence>
<evidence type="ECO:0000256" key="6">
    <source>
        <dbReference type="SAM" id="MobiDB-lite"/>
    </source>
</evidence>
<name>A0A5P1F1V6_ASPOF</name>
<organism evidence="8 9">
    <name type="scientific">Asparagus officinalis</name>
    <name type="common">Garden asparagus</name>
    <dbReference type="NCBI Taxonomy" id="4686"/>
    <lineage>
        <taxon>Eukaryota</taxon>
        <taxon>Viridiplantae</taxon>
        <taxon>Streptophyta</taxon>
        <taxon>Embryophyta</taxon>
        <taxon>Tracheophyta</taxon>
        <taxon>Spermatophyta</taxon>
        <taxon>Magnoliopsida</taxon>
        <taxon>Liliopsida</taxon>
        <taxon>Asparagales</taxon>
        <taxon>Asparagaceae</taxon>
        <taxon>Asparagoideae</taxon>
        <taxon>Asparagus</taxon>
    </lineage>
</organism>
<reference evidence="9" key="1">
    <citation type="journal article" date="2017" name="Nat. Commun.">
        <title>The asparagus genome sheds light on the origin and evolution of a young Y chromosome.</title>
        <authorList>
            <person name="Harkess A."/>
            <person name="Zhou J."/>
            <person name="Xu C."/>
            <person name="Bowers J.E."/>
            <person name="Van der Hulst R."/>
            <person name="Ayyampalayam S."/>
            <person name="Mercati F."/>
            <person name="Riccardi P."/>
            <person name="McKain M.R."/>
            <person name="Kakrana A."/>
            <person name="Tang H."/>
            <person name="Ray J."/>
            <person name="Groenendijk J."/>
            <person name="Arikit S."/>
            <person name="Mathioni S.M."/>
            <person name="Nakano M."/>
            <person name="Shan H."/>
            <person name="Telgmann-Rauber A."/>
            <person name="Kanno A."/>
            <person name="Yue Z."/>
            <person name="Chen H."/>
            <person name="Li W."/>
            <person name="Chen Y."/>
            <person name="Xu X."/>
            <person name="Zhang Y."/>
            <person name="Luo S."/>
            <person name="Chen H."/>
            <person name="Gao J."/>
            <person name="Mao Z."/>
            <person name="Pires J.C."/>
            <person name="Luo M."/>
            <person name="Kudrna D."/>
            <person name="Wing R.A."/>
            <person name="Meyers B.C."/>
            <person name="Yi K."/>
            <person name="Kong H."/>
            <person name="Lavrijsen P."/>
            <person name="Sunseri F."/>
            <person name="Falavigna A."/>
            <person name="Ye Y."/>
            <person name="Leebens-Mack J.H."/>
            <person name="Chen G."/>
        </authorList>
    </citation>
    <scope>NUCLEOTIDE SEQUENCE [LARGE SCALE GENOMIC DNA]</scope>
    <source>
        <strain evidence="9">cv. DH0086</strain>
    </source>
</reference>
<protein>
    <recommendedName>
        <fullName evidence="7">WRKY domain-containing protein</fullName>
    </recommendedName>
</protein>
<evidence type="ECO:0000256" key="4">
    <source>
        <dbReference type="ARBA" id="ARBA00023163"/>
    </source>
</evidence>
<dbReference type="AlphaFoldDB" id="A0A5P1F1V6"/>
<dbReference type="Gramene" id="ONK72172">
    <property type="protein sequence ID" value="ONK72172"/>
    <property type="gene ID" value="A4U43_C04F16530"/>
</dbReference>
<dbReference type="InterPro" id="IPR036576">
    <property type="entry name" value="WRKY_dom_sf"/>
</dbReference>
<gene>
    <name evidence="8" type="ORF">A4U43_C04F16530</name>
</gene>
<dbReference type="GO" id="GO:0043565">
    <property type="term" value="F:sequence-specific DNA binding"/>
    <property type="evidence" value="ECO:0007669"/>
    <property type="project" value="InterPro"/>
</dbReference>
<dbReference type="GO" id="GO:0003700">
    <property type="term" value="F:DNA-binding transcription factor activity"/>
    <property type="evidence" value="ECO:0007669"/>
    <property type="project" value="InterPro"/>
</dbReference>
<keyword evidence="9" id="KW-1185">Reference proteome</keyword>
<feature type="region of interest" description="Disordered" evidence="6">
    <location>
        <begin position="1"/>
        <end position="35"/>
    </location>
</feature>
<evidence type="ECO:0000313" key="8">
    <source>
        <dbReference type="EMBL" id="ONK72172.1"/>
    </source>
</evidence>
<keyword evidence="5" id="KW-0539">Nucleus</keyword>
<dbReference type="EMBL" id="CM007384">
    <property type="protein sequence ID" value="ONK72172.1"/>
    <property type="molecule type" value="Genomic_DNA"/>
</dbReference>
<keyword evidence="3" id="KW-0238">DNA-binding</keyword>
<dbReference type="Gene3D" id="2.20.25.80">
    <property type="entry name" value="WRKY domain"/>
    <property type="match status" value="1"/>
</dbReference>
<evidence type="ECO:0000313" key="9">
    <source>
        <dbReference type="Proteomes" id="UP000243459"/>
    </source>
</evidence>
<dbReference type="PANTHER" id="PTHR31221:SF1">
    <property type="entry name" value="WRKY TRANSCRIPTION FACTOR 33-RELATED"/>
    <property type="match status" value="1"/>
</dbReference>
<dbReference type="SUPFAM" id="SSF118290">
    <property type="entry name" value="WRKY DNA-binding domain"/>
    <property type="match status" value="1"/>
</dbReference>
<evidence type="ECO:0000256" key="2">
    <source>
        <dbReference type="ARBA" id="ARBA00023015"/>
    </source>
</evidence>
<dbReference type="InterPro" id="IPR003657">
    <property type="entry name" value="WRKY_dom"/>
</dbReference>
<dbReference type="GO" id="GO:0005634">
    <property type="term" value="C:nucleus"/>
    <property type="evidence" value="ECO:0007669"/>
    <property type="project" value="UniProtKB-SubCell"/>
</dbReference>
<sequence>MVGNVSPPARSPQGAGRLQRGASTSRGPRRHGQGVRDYAIVISHNPDNGTSSKNEGENEGISVIGNQTVREPRVVVQTTSDIDILDDGCRWRKCRQKAVKGNPNPRSYYKCTTVAFCPHYPIGCQQLPFAHIIPLAPQAGSLLKLATGLVFYIAGNGVFCSLF</sequence>
<keyword evidence="4" id="KW-0804">Transcription</keyword>
<keyword evidence="2" id="KW-0805">Transcription regulation</keyword>
<dbReference type="InterPro" id="IPR044810">
    <property type="entry name" value="WRKY_plant"/>
</dbReference>
<accession>A0A5P1F1V6</accession>
<dbReference type="Pfam" id="PF03106">
    <property type="entry name" value="WRKY"/>
    <property type="match status" value="1"/>
</dbReference>